<dbReference type="Pfam" id="PF00612">
    <property type="entry name" value="IQ"/>
    <property type="match status" value="1"/>
</dbReference>
<proteinExistence type="inferred from homology"/>
<keyword evidence="4" id="KW-0963">Cytoplasm</keyword>
<dbReference type="InterPro" id="IPR042618">
    <property type="entry name" value="IQCG"/>
</dbReference>
<evidence type="ECO:0000256" key="9">
    <source>
        <dbReference type="ARBA" id="ARBA00032183"/>
    </source>
</evidence>
<dbReference type="InterPro" id="IPR000048">
    <property type="entry name" value="IQ_motif_EF-hand-BS"/>
</dbReference>
<dbReference type="eggNOG" id="ENOG502T8H0">
    <property type="taxonomic scope" value="Eukaryota"/>
</dbReference>
<feature type="region of interest" description="Disordered" evidence="11">
    <location>
        <begin position="280"/>
        <end position="316"/>
    </location>
</feature>
<comment type="subcellular location">
    <subcellularLocation>
        <location evidence="1">Cytoplasm</location>
        <location evidence="1">Cytoskeleton</location>
        <location evidence="1">Flagellum axoneme</location>
    </subcellularLocation>
</comment>
<dbReference type="PaxDb" id="7159-AAEL000694-PA"/>
<dbReference type="VEuPathDB" id="VectorBase:AAEL000694"/>
<dbReference type="HOGENOM" id="CLU_077495_0_0_1"/>
<dbReference type="AlphaFoldDB" id="Q17NF7"/>
<dbReference type="PhylomeDB" id="Q17NF7"/>
<keyword evidence="8" id="KW-0966">Cell projection</keyword>
<dbReference type="OMA" id="NDHRICE"/>
<organism evidence="12 13">
    <name type="scientific">Aedes aegypti</name>
    <name type="common">Yellowfever mosquito</name>
    <name type="synonym">Culex aegypti</name>
    <dbReference type="NCBI Taxonomy" id="7159"/>
    <lineage>
        <taxon>Eukaryota</taxon>
        <taxon>Metazoa</taxon>
        <taxon>Ecdysozoa</taxon>
        <taxon>Arthropoda</taxon>
        <taxon>Hexapoda</taxon>
        <taxon>Insecta</taxon>
        <taxon>Pterygota</taxon>
        <taxon>Neoptera</taxon>
        <taxon>Endopterygota</taxon>
        <taxon>Diptera</taxon>
        <taxon>Nematocera</taxon>
        <taxon>Culicoidea</taxon>
        <taxon>Culicidae</taxon>
        <taxon>Culicinae</taxon>
        <taxon>Aedini</taxon>
        <taxon>Aedes</taxon>
        <taxon>Stegomyia</taxon>
    </lineage>
</organism>
<comment type="similarity">
    <text evidence="2">Belongs to the DRC9 family.</text>
</comment>
<evidence type="ECO:0000256" key="5">
    <source>
        <dbReference type="ARBA" id="ARBA00022846"/>
    </source>
</evidence>
<accession>Q17NF7</accession>
<reference evidence="12" key="2">
    <citation type="journal article" date="2007" name="Science">
        <title>Genome sequence of Aedes aegypti, a major arbovirus vector.</title>
        <authorList>
            <person name="Nene V."/>
            <person name="Wortman J.R."/>
            <person name="Lawson D."/>
            <person name="Haas B."/>
            <person name="Kodira C."/>
            <person name="Tu Z.J."/>
            <person name="Loftus B."/>
            <person name="Xi Z."/>
            <person name="Megy K."/>
            <person name="Grabherr M."/>
            <person name="Ren Q."/>
            <person name="Zdobnov E.M."/>
            <person name="Lobo N.F."/>
            <person name="Campbell K.S."/>
            <person name="Brown S.E."/>
            <person name="Bonaldo M.F."/>
            <person name="Zhu J."/>
            <person name="Sinkins S.P."/>
            <person name="Hogenkamp D.G."/>
            <person name="Amedeo P."/>
            <person name="Arensburger P."/>
            <person name="Atkinson P.W."/>
            <person name="Bidwell S."/>
            <person name="Biedler J."/>
            <person name="Birney E."/>
            <person name="Bruggner R.V."/>
            <person name="Costas J."/>
            <person name="Coy M.R."/>
            <person name="Crabtree J."/>
            <person name="Crawford M."/>
            <person name="Debruyn B."/>
            <person name="Decaprio D."/>
            <person name="Eiglmeier K."/>
            <person name="Eisenstadt E."/>
            <person name="El-Dorry H."/>
            <person name="Gelbart W.M."/>
            <person name="Gomes S.L."/>
            <person name="Hammond M."/>
            <person name="Hannick L.I."/>
            <person name="Hogan J.R."/>
            <person name="Holmes M.H."/>
            <person name="Jaffe D."/>
            <person name="Johnston J.S."/>
            <person name="Kennedy R.C."/>
            <person name="Koo H."/>
            <person name="Kravitz S."/>
            <person name="Kriventseva E.V."/>
            <person name="Kulp D."/>
            <person name="Labutti K."/>
            <person name="Lee E."/>
            <person name="Li S."/>
            <person name="Lovin D.D."/>
            <person name="Mao C."/>
            <person name="Mauceli E."/>
            <person name="Menck C.F."/>
            <person name="Miller J.R."/>
            <person name="Montgomery P."/>
            <person name="Mori A."/>
            <person name="Nascimento A.L."/>
            <person name="Naveira H.F."/>
            <person name="Nusbaum C."/>
            <person name="O'leary S."/>
            <person name="Orvis J."/>
            <person name="Pertea M."/>
            <person name="Quesneville H."/>
            <person name="Reidenbach K.R."/>
            <person name="Rogers Y.H."/>
            <person name="Roth C.W."/>
            <person name="Schneider J.R."/>
            <person name="Schatz M."/>
            <person name="Shumway M."/>
            <person name="Stanke M."/>
            <person name="Stinson E.O."/>
            <person name="Tubio J.M."/>
            <person name="Vanzee J.P."/>
            <person name="Verjovski-Almeida S."/>
            <person name="Werner D."/>
            <person name="White O."/>
            <person name="Wyder S."/>
            <person name="Zeng Q."/>
            <person name="Zhao Q."/>
            <person name="Zhao Y."/>
            <person name="Hill C.A."/>
            <person name="Raikhel A.S."/>
            <person name="Soares M.B."/>
            <person name="Knudson D.L."/>
            <person name="Lee N.H."/>
            <person name="Galagan J."/>
            <person name="Salzberg S.L."/>
            <person name="Paulsen I.T."/>
            <person name="Dimopoulos G."/>
            <person name="Collins F.H."/>
            <person name="Birren B."/>
            <person name="Fraser-Liggett C.M."/>
            <person name="Severson D.W."/>
        </authorList>
    </citation>
    <scope>NUCLEOTIDE SEQUENCE [LARGE SCALE GENOMIC DNA]</scope>
    <source>
        <strain evidence="12">Liverpool</strain>
    </source>
</reference>
<dbReference type="PROSITE" id="PS50096">
    <property type="entry name" value="IQ"/>
    <property type="match status" value="1"/>
</dbReference>
<evidence type="ECO:0000256" key="11">
    <source>
        <dbReference type="SAM" id="MobiDB-lite"/>
    </source>
</evidence>
<dbReference type="GO" id="GO:0044782">
    <property type="term" value="P:cilium organization"/>
    <property type="evidence" value="ECO:0007669"/>
    <property type="project" value="TreeGrafter"/>
</dbReference>
<keyword evidence="10" id="KW-0175">Coiled coil</keyword>
<evidence type="ECO:0000256" key="6">
    <source>
        <dbReference type="ARBA" id="ARBA00023069"/>
    </source>
</evidence>
<dbReference type="PANTHER" id="PTHR14871:SF1">
    <property type="entry name" value="DYNEIN REGULATORY COMPLEX PROTEIN 9"/>
    <property type="match status" value="1"/>
</dbReference>
<evidence type="ECO:0000256" key="7">
    <source>
        <dbReference type="ARBA" id="ARBA00023212"/>
    </source>
</evidence>
<evidence type="ECO:0000313" key="12">
    <source>
        <dbReference type="EMBL" id="EAT48261.1"/>
    </source>
</evidence>
<feature type="compositionally biased region" description="Basic residues" evidence="11">
    <location>
        <begin position="287"/>
        <end position="307"/>
    </location>
</feature>
<evidence type="ECO:0000256" key="2">
    <source>
        <dbReference type="ARBA" id="ARBA00008222"/>
    </source>
</evidence>
<gene>
    <name evidence="12" type="ORF">AaeL_AAEL000694</name>
</gene>
<sequence>MDILERDEQIGICQLLHNALGKLKLIDLNPVNDDLLDPTGAYSIGDLLRQNISHLEHFYQAVDEIDSTEKRFLRESITNSQDDNGENQFSQWQFTKQCMEIKKLETNLADMEKIFENLHQERHSCNREPERKQLEIACNRFVTKWEQIRREQLDQTLTIRAEEFCRDIALREAEVESGLRAAHRINDFYDWQLAKVETDISDWMDRFDREKEQVDFRSQRARAQIRRWNEMKKEIDSMNEEITKLEQQEMEYVKDAEHKRMCQKYAVKLQAWWRGVMVRKGFGPFGKGKKKKSKGKKKATKTSKTRSKTPTNKVDK</sequence>
<evidence type="ECO:0000256" key="8">
    <source>
        <dbReference type="ARBA" id="ARBA00023273"/>
    </source>
</evidence>
<dbReference type="GO" id="GO:0031514">
    <property type="term" value="C:motile cilium"/>
    <property type="evidence" value="ECO:0007669"/>
    <property type="project" value="TreeGrafter"/>
</dbReference>
<dbReference type="Proteomes" id="UP000682892">
    <property type="component" value="Chromosome 2"/>
</dbReference>
<keyword evidence="5" id="KW-0282">Flagellum</keyword>
<keyword evidence="7" id="KW-0206">Cytoskeleton</keyword>
<dbReference type="PANTHER" id="PTHR14871">
    <property type="entry name" value="DYNEIN REGULATORY COMPLEX PROTEIN 9"/>
    <property type="match status" value="1"/>
</dbReference>
<dbReference type="GO" id="GO:0005737">
    <property type="term" value="C:cytoplasm"/>
    <property type="evidence" value="ECO:0007669"/>
    <property type="project" value="TreeGrafter"/>
</dbReference>
<evidence type="ECO:0000256" key="10">
    <source>
        <dbReference type="SAM" id="Coils"/>
    </source>
</evidence>
<evidence type="ECO:0000256" key="4">
    <source>
        <dbReference type="ARBA" id="ARBA00022490"/>
    </source>
</evidence>
<name>Q17NF7_AEDAE</name>
<keyword evidence="6" id="KW-0969">Cilium</keyword>
<feature type="coiled-coil region" evidence="10">
    <location>
        <begin position="228"/>
        <end position="255"/>
    </location>
</feature>
<evidence type="ECO:0000313" key="13">
    <source>
        <dbReference type="Proteomes" id="UP000682892"/>
    </source>
</evidence>
<evidence type="ECO:0000256" key="3">
    <source>
        <dbReference type="ARBA" id="ARBA00013738"/>
    </source>
</evidence>
<protein>
    <recommendedName>
        <fullName evidence="3">Dynein regulatory complex protein 9</fullName>
    </recommendedName>
    <alternativeName>
        <fullName evidence="9">IQ domain-containing protein G</fullName>
    </alternativeName>
</protein>
<reference evidence="12" key="3">
    <citation type="submission" date="2012-09" db="EMBL/GenBank/DDBJ databases">
        <authorList>
            <consortium name="VectorBase"/>
        </authorList>
    </citation>
    <scope>NUCLEOTIDE SEQUENCE</scope>
    <source>
        <strain evidence="12">Liverpool</strain>
    </source>
</reference>
<reference evidence="12" key="1">
    <citation type="submission" date="2005-10" db="EMBL/GenBank/DDBJ databases">
        <authorList>
            <person name="Loftus B.J."/>
            <person name="Nene V.M."/>
            <person name="Hannick L.I."/>
            <person name="Bidwell S."/>
            <person name="Haas B."/>
            <person name="Amedeo P."/>
            <person name="Orvis J."/>
            <person name="Wortman J.R."/>
            <person name="White O.R."/>
            <person name="Salzberg S."/>
            <person name="Shumway M."/>
            <person name="Koo H."/>
            <person name="Zhao Y."/>
            <person name="Holmes M."/>
            <person name="Miller J."/>
            <person name="Schatz M."/>
            <person name="Pop M."/>
            <person name="Pai G."/>
            <person name="Utterback T."/>
            <person name="Rogers Y.-H."/>
            <person name="Kravitz S."/>
            <person name="Fraser C.M."/>
        </authorList>
    </citation>
    <scope>NUCLEOTIDE SEQUENCE</scope>
    <source>
        <strain evidence="12">Liverpool</strain>
    </source>
</reference>
<dbReference type="EMBL" id="CH477199">
    <property type="protein sequence ID" value="EAT48261.1"/>
    <property type="molecule type" value="Genomic_DNA"/>
</dbReference>
<evidence type="ECO:0000256" key="1">
    <source>
        <dbReference type="ARBA" id="ARBA00004611"/>
    </source>
</evidence>